<dbReference type="AlphaFoldDB" id="A0A0A9EJM0"/>
<feature type="region of interest" description="Disordered" evidence="1">
    <location>
        <begin position="25"/>
        <end position="45"/>
    </location>
</feature>
<evidence type="ECO:0000256" key="1">
    <source>
        <dbReference type="SAM" id="MobiDB-lite"/>
    </source>
</evidence>
<reference evidence="2" key="1">
    <citation type="submission" date="2014-09" db="EMBL/GenBank/DDBJ databases">
        <authorList>
            <person name="Magalhaes I.L.F."/>
            <person name="Oliveira U."/>
            <person name="Santos F.R."/>
            <person name="Vidigal T.H.D.A."/>
            <person name="Brescovit A.D."/>
            <person name="Santos A.J."/>
        </authorList>
    </citation>
    <scope>NUCLEOTIDE SEQUENCE</scope>
    <source>
        <tissue evidence="2">Shoot tissue taken approximately 20 cm above the soil surface</tissue>
    </source>
</reference>
<evidence type="ECO:0000313" key="2">
    <source>
        <dbReference type="EMBL" id="JAE00292.1"/>
    </source>
</evidence>
<name>A0A0A9EJM0_ARUDO</name>
<proteinExistence type="predicted"/>
<protein>
    <submittedName>
        <fullName evidence="2">Uncharacterized protein</fullName>
    </submittedName>
</protein>
<organism evidence="2">
    <name type="scientific">Arundo donax</name>
    <name type="common">Giant reed</name>
    <name type="synonym">Donax arundinaceus</name>
    <dbReference type="NCBI Taxonomy" id="35708"/>
    <lineage>
        <taxon>Eukaryota</taxon>
        <taxon>Viridiplantae</taxon>
        <taxon>Streptophyta</taxon>
        <taxon>Embryophyta</taxon>
        <taxon>Tracheophyta</taxon>
        <taxon>Spermatophyta</taxon>
        <taxon>Magnoliopsida</taxon>
        <taxon>Liliopsida</taxon>
        <taxon>Poales</taxon>
        <taxon>Poaceae</taxon>
        <taxon>PACMAD clade</taxon>
        <taxon>Arundinoideae</taxon>
        <taxon>Arundineae</taxon>
        <taxon>Arundo</taxon>
    </lineage>
</organism>
<reference evidence="2" key="2">
    <citation type="journal article" date="2015" name="Data Brief">
        <title>Shoot transcriptome of the giant reed, Arundo donax.</title>
        <authorList>
            <person name="Barrero R.A."/>
            <person name="Guerrero F.D."/>
            <person name="Moolhuijzen P."/>
            <person name="Goolsby J.A."/>
            <person name="Tidwell J."/>
            <person name="Bellgard S.E."/>
            <person name="Bellgard M.I."/>
        </authorList>
    </citation>
    <scope>NUCLEOTIDE SEQUENCE</scope>
    <source>
        <tissue evidence="2">Shoot tissue taken approximately 20 cm above the soil surface</tissue>
    </source>
</reference>
<accession>A0A0A9EJM0</accession>
<sequence>MTRPLSSHLTPGHAQQLAVSEVAFGNVQPPTPPPTRPLEKPCRASRSLGSQELWFTELAGNKKSSRADKHRKKRLGHVVVPCIKKCSIDASSGATMALSREEGFLFGLFRTFTTSTKPYGA</sequence>
<dbReference type="EMBL" id="GBRH01197604">
    <property type="protein sequence ID" value="JAE00292.1"/>
    <property type="molecule type" value="Transcribed_RNA"/>
</dbReference>